<keyword evidence="2" id="KW-1185">Reference proteome</keyword>
<dbReference type="EMBL" id="JAEAOA010001910">
    <property type="protein sequence ID" value="KAK3577461.1"/>
    <property type="molecule type" value="Genomic_DNA"/>
</dbReference>
<proteinExistence type="predicted"/>
<accession>A0AAE0RQ33</accession>
<evidence type="ECO:0000313" key="2">
    <source>
        <dbReference type="Proteomes" id="UP001195483"/>
    </source>
</evidence>
<organism evidence="1 2">
    <name type="scientific">Potamilus streckersoni</name>
    <dbReference type="NCBI Taxonomy" id="2493646"/>
    <lineage>
        <taxon>Eukaryota</taxon>
        <taxon>Metazoa</taxon>
        <taxon>Spiralia</taxon>
        <taxon>Lophotrochozoa</taxon>
        <taxon>Mollusca</taxon>
        <taxon>Bivalvia</taxon>
        <taxon>Autobranchia</taxon>
        <taxon>Heteroconchia</taxon>
        <taxon>Palaeoheterodonta</taxon>
        <taxon>Unionida</taxon>
        <taxon>Unionoidea</taxon>
        <taxon>Unionidae</taxon>
        <taxon>Ambleminae</taxon>
        <taxon>Lampsilini</taxon>
        <taxon>Potamilus</taxon>
    </lineage>
</organism>
<protein>
    <submittedName>
        <fullName evidence="1">Uncharacterized protein</fullName>
    </submittedName>
</protein>
<comment type="caution">
    <text evidence="1">The sequence shown here is derived from an EMBL/GenBank/DDBJ whole genome shotgun (WGS) entry which is preliminary data.</text>
</comment>
<reference evidence="1" key="1">
    <citation type="journal article" date="2021" name="Genome Biol. Evol.">
        <title>A High-Quality Reference Genome for a Parasitic Bivalve with Doubly Uniparental Inheritance (Bivalvia: Unionida).</title>
        <authorList>
            <person name="Smith C.H."/>
        </authorList>
    </citation>
    <scope>NUCLEOTIDE SEQUENCE</scope>
    <source>
        <strain evidence="1">CHS0354</strain>
    </source>
</reference>
<dbReference type="AlphaFoldDB" id="A0AAE0RQ33"/>
<reference evidence="1" key="3">
    <citation type="submission" date="2023-05" db="EMBL/GenBank/DDBJ databases">
        <authorList>
            <person name="Smith C.H."/>
        </authorList>
    </citation>
    <scope>NUCLEOTIDE SEQUENCE</scope>
    <source>
        <strain evidence="1">CHS0354</strain>
        <tissue evidence="1">Mantle</tissue>
    </source>
</reference>
<gene>
    <name evidence="1" type="ORF">CHS0354_032312</name>
</gene>
<dbReference type="Proteomes" id="UP001195483">
    <property type="component" value="Unassembled WGS sequence"/>
</dbReference>
<reference evidence="1" key="2">
    <citation type="journal article" date="2021" name="Genome Biol. Evol.">
        <title>Developing a high-quality reference genome for a parasitic bivalve with doubly uniparental inheritance (Bivalvia: Unionida).</title>
        <authorList>
            <person name="Smith C.H."/>
        </authorList>
    </citation>
    <scope>NUCLEOTIDE SEQUENCE</scope>
    <source>
        <strain evidence="1">CHS0354</strain>
        <tissue evidence="1">Mantle</tissue>
    </source>
</reference>
<sequence>MEWGCMTYTKRQGRKLSRTVFLIPIVFKRPYIACTCYGNIAGNFEAFCRLLLKKAGILAEFKGESQSPKYQRLQSLDAQSVIQIKLYDLHFRQIQSSSLLVEVKWTKANA</sequence>
<name>A0AAE0RQ33_9BIVA</name>
<evidence type="ECO:0000313" key="1">
    <source>
        <dbReference type="EMBL" id="KAK3577461.1"/>
    </source>
</evidence>